<protein>
    <submittedName>
        <fullName evidence="1">Uncharacterized protein</fullName>
    </submittedName>
</protein>
<accession>A0A645G940</accession>
<dbReference type="EMBL" id="VSSQ01068197">
    <property type="protein sequence ID" value="MPN20433.1"/>
    <property type="molecule type" value="Genomic_DNA"/>
</dbReference>
<name>A0A645G940_9ZZZZ</name>
<evidence type="ECO:0000313" key="1">
    <source>
        <dbReference type="EMBL" id="MPN20433.1"/>
    </source>
</evidence>
<gene>
    <name evidence="1" type="ORF">SDC9_167812</name>
</gene>
<dbReference type="AlphaFoldDB" id="A0A645G940"/>
<organism evidence="1">
    <name type="scientific">bioreactor metagenome</name>
    <dbReference type="NCBI Taxonomy" id="1076179"/>
    <lineage>
        <taxon>unclassified sequences</taxon>
        <taxon>metagenomes</taxon>
        <taxon>ecological metagenomes</taxon>
    </lineage>
</organism>
<sequence>MHIRYEYTNNKEGIYYDYEFFEKGSSGNDDCAIASWLIYEYLFPRFITNWFFYNSRIFKCWSCHSNGNSIILSWNHVTGKRYASSAKARWDFVGF</sequence>
<comment type="caution">
    <text evidence="1">The sequence shown here is derived from an EMBL/GenBank/DDBJ whole genome shotgun (WGS) entry which is preliminary data.</text>
</comment>
<reference evidence="1" key="1">
    <citation type="submission" date="2019-08" db="EMBL/GenBank/DDBJ databases">
        <authorList>
            <person name="Kucharzyk K."/>
            <person name="Murdoch R.W."/>
            <person name="Higgins S."/>
            <person name="Loffler F."/>
        </authorList>
    </citation>
    <scope>NUCLEOTIDE SEQUENCE</scope>
</reference>
<proteinExistence type="predicted"/>